<keyword evidence="4" id="KW-1185">Reference proteome</keyword>
<evidence type="ECO:0000313" key="4">
    <source>
        <dbReference type="Proteomes" id="UP000016666"/>
    </source>
</evidence>
<dbReference type="Pfam" id="PF12874">
    <property type="entry name" value="zf-met"/>
    <property type="match status" value="4"/>
</dbReference>
<reference evidence="3 4" key="1">
    <citation type="submission" date="2017-10" db="EMBL/GenBank/DDBJ databases">
        <title>A new Pekin duck reference genome.</title>
        <authorList>
            <person name="Hou Z.-C."/>
            <person name="Zhou Z.-K."/>
            <person name="Zhu F."/>
            <person name="Hou S.-S."/>
        </authorList>
    </citation>
    <scope>NUCLEOTIDE SEQUENCE [LARGE SCALE GENOMIC DNA]</scope>
</reference>
<evidence type="ECO:0000256" key="1">
    <source>
        <dbReference type="SAM" id="MobiDB-lite"/>
    </source>
</evidence>
<dbReference type="InterPro" id="IPR036236">
    <property type="entry name" value="Znf_C2H2_sf"/>
</dbReference>
<dbReference type="PROSITE" id="PS00028">
    <property type="entry name" value="ZINC_FINGER_C2H2_1"/>
    <property type="match status" value="1"/>
</dbReference>
<protein>
    <recommendedName>
        <fullName evidence="2">C2H2-type domain-containing protein</fullName>
    </recommendedName>
</protein>
<dbReference type="InterPro" id="IPR013087">
    <property type="entry name" value="Znf_C2H2_type"/>
</dbReference>
<sequence>MAAEGGRERQQEAAPQPQLGRGADILDEATRKDLFTDAFCKVCSAVLQSESQRMSHYESKKHARKVCLYTQMHAEKDERQKHGKKKKANYINFQVHRSGEEDKYCCLCNMFFSCPITALSHYLGKIHAKNLKQASRDEVLMAVQSTQPVPALQKPAAEKPLLPSKAEEFASASSTSLELNDTKYCRLCCVPLDNLFSAQQHYVGKKHRRNIARKKIMEELGDEALLAEVRINDSLFSVAWRGPYMCRVCDVMFSSIEMYRSHVQGRKHQIRATTVVNLTENSKKTYELTDCIQVPKATGLEQRTYLRTAEEEEFRDKDAKGGSDLGGVVSSTFKREQGWHSNVFSETQSSPNIGEKRWPSWPSACEHALEKTPNCNVGHCAGEQASEVATIREKGFRQSVAESKDYCKLEVDETFTSCYSEQKLQIKHSEEEKYISEELKCKKEATTPKRKESSEYADFGKENERQKQIKFDIDLVNEKKSKPYKGERLEQNPAEKESTKHRKDEEKPQTDGKTEELLWD</sequence>
<dbReference type="PANTHER" id="PTHR46742">
    <property type="entry name" value="LYSINE-RICH COILED-COIL PROTEIN 1"/>
    <property type="match status" value="1"/>
</dbReference>
<name>A0A493U3G3_ANAPP</name>
<dbReference type="InterPro" id="IPR003604">
    <property type="entry name" value="Matrin/U1-like-C_Znf_C2H2"/>
</dbReference>
<dbReference type="SMART" id="SM00355">
    <property type="entry name" value="ZnF_C2H2"/>
    <property type="match status" value="3"/>
</dbReference>
<dbReference type="STRING" id="8840.ENSAPLP00000032656"/>
<feature type="region of interest" description="Disordered" evidence="1">
    <location>
        <begin position="444"/>
        <end position="463"/>
    </location>
</feature>
<feature type="compositionally biased region" description="Basic and acidic residues" evidence="1">
    <location>
        <begin position="1"/>
        <end position="11"/>
    </location>
</feature>
<evidence type="ECO:0000259" key="2">
    <source>
        <dbReference type="PROSITE" id="PS00028"/>
    </source>
</evidence>
<organism evidence="3 4">
    <name type="scientific">Anas platyrhynchos platyrhynchos</name>
    <name type="common">Northern mallard</name>
    <dbReference type="NCBI Taxonomy" id="8840"/>
    <lineage>
        <taxon>Eukaryota</taxon>
        <taxon>Metazoa</taxon>
        <taxon>Chordata</taxon>
        <taxon>Craniata</taxon>
        <taxon>Vertebrata</taxon>
        <taxon>Euteleostomi</taxon>
        <taxon>Archelosauria</taxon>
        <taxon>Archosauria</taxon>
        <taxon>Dinosauria</taxon>
        <taxon>Saurischia</taxon>
        <taxon>Theropoda</taxon>
        <taxon>Coelurosauria</taxon>
        <taxon>Aves</taxon>
        <taxon>Neognathae</taxon>
        <taxon>Galloanserae</taxon>
        <taxon>Anseriformes</taxon>
        <taxon>Anatidae</taxon>
        <taxon>Anatinae</taxon>
        <taxon>Anas</taxon>
    </lineage>
</organism>
<feature type="region of interest" description="Disordered" evidence="1">
    <location>
        <begin position="470"/>
        <end position="520"/>
    </location>
</feature>
<dbReference type="SMART" id="SM00451">
    <property type="entry name" value="ZnF_U1"/>
    <property type="match status" value="4"/>
</dbReference>
<reference evidence="3" key="3">
    <citation type="submission" date="2025-09" db="UniProtKB">
        <authorList>
            <consortium name="Ensembl"/>
        </authorList>
    </citation>
    <scope>IDENTIFICATION</scope>
</reference>
<evidence type="ECO:0000313" key="3">
    <source>
        <dbReference type="Ensembl" id="ENSAPLP00000032656.1"/>
    </source>
</evidence>
<dbReference type="SUPFAM" id="SSF57667">
    <property type="entry name" value="beta-beta-alpha zinc fingers"/>
    <property type="match status" value="4"/>
</dbReference>
<reference evidence="3" key="2">
    <citation type="submission" date="2025-08" db="UniProtKB">
        <authorList>
            <consortium name="Ensembl"/>
        </authorList>
    </citation>
    <scope>IDENTIFICATION</scope>
</reference>
<dbReference type="Proteomes" id="UP000016666">
    <property type="component" value="Chromosome 4"/>
</dbReference>
<accession>A0A493U3G3</accession>
<feature type="domain" description="C2H2-type" evidence="2">
    <location>
        <begin position="246"/>
        <end position="268"/>
    </location>
</feature>
<dbReference type="GO" id="GO:0008270">
    <property type="term" value="F:zinc ion binding"/>
    <property type="evidence" value="ECO:0007669"/>
    <property type="project" value="InterPro"/>
</dbReference>
<dbReference type="Ensembl" id="ENSAPLT00000025035.1">
    <property type="protein sequence ID" value="ENSAPLP00000032656.1"/>
    <property type="gene ID" value="ENSAPLG00000002674.2"/>
</dbReference>
<dbReference type="GO" id="GO:0003676">
    <property type="term" value="F:nucleic acid binding"/>
    <property type="evidence" value="ECO:0007669"/>
    <property type="project" value="InterPro"/>
</dbReference>
<proteinExistence type="predicted"/>
<feature type="region of interest" description="Disordered" evidence="1">
    <location>
        <begin position="1"/>
        <end position="23"/>
    </location>
</feature>
<dbReference type="AlphaFoldDB" id="A0A493U3G3"/>
<dbReference type="Gene3D" id="3.30.160.60">
    <property type="entry name" value="Classic Zinc Finger"/>
    <property type="match status" value="4"/>
</dbReference>
<dbReference type="GeneTree" id="ENSGT00940000159101"/>
<dbReference type="PANTHER" id="PTHR46742:SF2">
    <property type="entry name" value="ZINC FINGER MATRIN-TYPE PROTEIN 1"/>
    <property type="match status" value="1"/>
</dbReference>